<dbReference type="SUPFAM" id="SSF50952">
    <property type="entry name" value="Soluble quinoprotein glucose dehydrogenase"/>
    <property type="match status" value="1"/>
</dbReference>
<proteinExistence type="predicted"/>
<feature type="signal peptide" evidence="1">
    <location>
        <begin position="1"/>
        <end position="20"/>
    </location>
</feature>
<dbReference type="Pfam" id="PF07995">
    <property type="entry name" value="GSDH"/>
    <property type="match status" value="1"/>
</dbReference>
<evidence type="ECO:0000313" key="3">
    <source>
        <dbReference type="EMBL" id="XBH08387.1"/>
    </source>
</evidence>
<evidence type="ECO:0000259" key="2">
    <source>
        <dbReference type="Pfam" id="PF07995"/>
    </source>
</evidence>
<accession>A0AAU7CTZ7</accession>
<feature type="chain" id="PRO_5043963806" evidence="1">
    <location>
        <begin position="21"/>
        <end position="413"/>
    </location>
</feature>
<dbReference type="Gene3D" id="2.120.10.30">
    <property type="entry name" value="TolB, C-terminal domain"/>
    <property type="match status" value="1"/>
</dbReference>
<gene>
    <name evidence="3" type="ORF">V5E97_29365</name>
</gene>
<dbReference type="AlphaFoldDB" id="A0AAU7CTZ7"/>
<name>A0AAU7CTZ7_9BACT</name>
<sequence length="413" mass="45641">MPFSTFFAVLGVIAPAIAVADDVKSLPQLTTEVAFPNLKFDLPVAMDHPNDGSNLLFVIEQHQGKVWSFPNDKETSQKQLFLQLAAPMSKENEEGLLGLAFHPKYKENGQFFIYYSANDSATGGPNRRSVVSRFQVSKSDPRTADPKSEERIWIGPDDPFGNHNGGCIAFGPDGFLYITLGDSGSADDPLRTGQNPKDHFGSILRIDVDNPSGGKAYGIPSDNPARRDPKFAHWAPEVYCIGLRNVWKFSFDRETGKLWAGDVGQNLYEMVHIIKNGGNYGWSIKEAFHPFMPQRRIKADPASPISPPIVEYPHKPTAERPDDGKSITGGYVYRGKALNDLVGVYVYGDYDTGRIWGVREKDGKAVASAELIDRKVEKKKLAIAAFGEDPQGELYILAFGDQIHRLVPRKAGL</sequence>
<feature type="domain" description="Glucose/Sorbosone dehydrogenase" evidence="2">
    <location>
        <begin position="41"/>
        <end position="397"/>
    </location>
</feature>
<dbReference type="RefSeq" id="WP_406701237.1">
    <property type="nucleotide sequence ID" value="NZ_CP155447.1"/>
</dbReference>
<dbReference type="PANTHER" id="PTHR19328">
    <property type="entry name" value="HEDGEHOG-INTERACTING PROTEIN"/>
    <property type="match status" value="1"/>
</dbReference>
<dbReference type="EMBL" id="CP155447">
    <property type="protein sequence ID" value="XBH08387.1"/>
    <property type="molecule type" value="Genomic_DNA"/>
</dbReference>
<keyword evidence="1" id="KW-0732">Signal</keyword>
<dbReference type="InterPro" id="IPR011042">
    <property type="entry name" value="6-blade_b-propeller_TolB-like"/>
</dbReference>
<protein>
    <submittedName>
        <fullName evidence="3">PQQ-dependent sugar dehydrogenase</fullName>
    </submittedName>
</protein>
<organism evidence="3">
    <name type="scientific">Singulisphaera sp. Ch08</name>
    <dbReference type="NCBI Taxonomy" id="3120278"/>
    <lineage>
        <taxon>Bacteria</taxon>
        <taxon>Pseudomonadati</taxon>
        <taxon>Planctomycetota</taxon>
        <taxon>Planctomycetia</taxon>
        <taxon>Isosphaerales</taxon>
        <taxon>Isosphaeraceae</taxon>
        <taxon>Singulisphaera</taxon>
    </lineage>
</organism>
<reference evidence="3" key="1">
    <citation type="submission" date="2024-05" db="EMBL/GenBank/DDBJ databases">
        <title>Planctomycetes of the genus Singulisphaera possess chitinolytic capabilities.</title>
        <authorList>
            <person name="Ivanova A."/>
        </authorList>
    </citation>
    <scope>NUCLEOTIDE SEQUENCE</scope>
    <source>
        <strain evidence="3">Ch08T</strain>
    </source>
</reference>
<dbReference type="InterPro" id="IPR011041">
    <property type="entry name" value="Quinoprot_gluc/sorb_DH_b-prop"/>
</dbReference>
<evidence type="ECO:0000256" key="1">
    <source>
        <dbReference type="SAM" id="SignalP"/>
    </source>
</evidence>
<dbReference type="InterPro" id="IPR012938">
    <property type="entry name" value="Glc/Sorbosone_DH"/>
</dbReference>
<dbReference type="PANTHER" id="PTHR19328:SF75">
    <property type="entry name" value="ALDOSE SUGAR DEHYDROGENASE YLII"/>
    <property type="match status" value="1"/>
</dbReference>